<dbReference type="AlphaFoldDB" id="A0A395M4C2"/>
<dbReference type="EMBL" id="PXXK01000976">
    <property type="protein sequence ID" value="RFN40400.1"/>
    <property type="molecule type" value="Genomic_DNA"/>
</dbReference>
<keyword evidence="2" id="KW-1185">Reference proteome</keyword>
<protein>
    <submittedName>
        <fullName evidence="1">Uncharacterized protein</fullName>
    </submittedName>
</protein>
<reference evidence="1 2" key="1">
    <citation type="journal article" date="2018" name="PLoS Pathog.">
        <title>Evolution of structural diversity of trichothecenes, a family of toxins produced by plant pathogenic and entomopathogenic fungi.</title>
        <authorList>
            <person name="Proctor R.H."/>
            <person name="McCormick S.P."/>
            <person name="Kim H.S."/>
            <person name="Cardoza R.E."/>
            <person name="Stanley A.M."/>
            <person name="Lindo L."/>
            <person name="Kelly A."/>
            <person name="Brown D.W."/>
            <person name="Lee T."/>
            <person name="Vaughan M.M."/>
            <person name="Alexander N.J."/>
            <person name="Busman M."/>
            <person name="Gutierrez S."/>
        </authorList>
    </citation>
    <scope>NUCLEOTIDE SEQUENCE [LARGE SCALE GENOMIC DNA]</scope>
    <source>
        <strain evidence="1 2">NRRL 13405</strain>
    </source>
</reference>
<dbReference type="STRING" id="2594813.A0A395M4C2"/>
<gene>
    <name evidence="1" type="ORF">FIE12Z_13055</name>
</gene>
<accession>A0A395M4C2</accession>
<feature type="non-terminal residue" evidence="1">
    <location>
        <position position="194"/>
    </location>
</feature>
<evidence type="ECO:0000313" key="1">
    <source>
        <dbReference type="EMBL" id="RFN40400.1"/>
    </source>
</evidence>
<comment type="caution">
    <text evidence="1">The sequence shown here is derived from an EMBL/GenBank/DDBJ whole genome shotgun (WGS) entry which is preliminary data.</text>
</comment>
<sequence>LVTKALPVGVGAEVDLGAGIDLQIGLRLRSELAIPGGLEIPVLGLSGKAGAEAGFGAGVWFSLLDYSAKIGGSAGAGLDITGKFDCNLGLAVDKKWDFSGGFFNLIPNLSIGLAKGIKSTFSQKTRGTCGSFIGKFKKGGFIGGPSIPAGGMITATGSGDATISVPAGVTKSVEFSGTVAVPDEDLPAPTTVPG</sequence>
<organism evidence="1 2">
    <name type="scientific">Fusarium flagelliforme</name>
    <dbReference type="NCBI Taxonomy" id="2675880"/>
    <lineage>
        <taxon>Eukaryota</taxon>
        <taxon>Fungi</taxon>
        <taxon>Dikarya</taxon>
        <taxon>Ascomycota</taxon>
        <taxon>Pezizomycotina</taxon>
        <taxon>Sordariomycetes</taxon>
        <taxon>Hypocreomycetidae</taxon>
        <taxon>Hypocreales</taxon>
        <taxon>Nectriaceae</taxon>
        <taxon>Fusarium</taxon>
        <taxon>Fusarium incarnatum-equiseti species complex</taxon>
    </lineage>
</organism>
<evidence type="ECO:0000313" key="2">
    <source>
        <dbReference type="Proteomes" id="UP000265631"/>
    </source>
</evidence>
<dbReference type="Proteomes" id="UP000265631">
    <property type="component" value="Unassembled WGS sequence"/>
</dbReference>
<name>A0A395M4C2_9HYPO</name>
<feature type="non-terminal residue" evidence="1">
    <location>
        <position position="1"/>
    </location>
</feature>
<proteinExistence type="predicted"/>